<evidence type="ECO:0000313" key="9">
    <source>
        <dbReference type="EMBL" id="KAJ4826001.1"/>
    </source>
</evidence>
<dbReference type="InterPro" id="IPR044810">
    <property type="entry name" value="WRKY_plant"/>
</dbReference>
<dbReference type="GO" id="GO:0000976">
    <property type="term" value="F:transcription cis-regulatory region binding"/>
    <property type="evidence" value="ECO:0007669"/>
    <property type="project" value="TreeGrafter"/>
</dbReference>
<dbReference type="GO" id="GO:0009751">
    <property type="term" value="P:response to salicylic acid"/>
    <property type="evidence" value="ECO:0007669"/>
    <property type="project" value="UniProtKB-ARBA"/>
</dbReference>
<dbReference type="EMBL" id="JAKUCV010006766">
    <property type="protein sequence ID" value="KAJ4826001.1"/>
    <property type="molecule type" value="Genomic_DNA"/>
</dbReference>
<dbReference type="SMART" id="SM00774">
    <property type="entry name" value="WRKY"/>
    <property type="match status" value="1"/>
</dbReference>
<dbReference type="GO" id="GO:0010193">
    <property type="term" value="P:response to ozone"/>
    <property type="evidence" value="ECO:0007669"/>
    <property type="project" value="UniProtKB-ARBA"/>
</dbReference>
<keyword evidence="10" id="KW-1185">Reference proteome</keyword>
<dbReference type="FunFam" id="2.20.25.80:FF:000009">
    <property type="entry name" value="WRKY transcription factor 53"/>
    <property type="match status" value="1"/>
</dbReference>
<dbReference type="GO" id="GO:0010150">
    <property type="term" value="P:leaf senescence"/>
    <property type="evidence" value="ECO:0007669"/>
    <property type="project" value="UniProtKB-ARBA"/>
</dbReference>
<evidence type="ECO:0000256" key="2">
    <source>
        <dbReference type="ARBA" id="ARBA00023015"/>
    </source>
</evidence>
<dbReference type="GO" id="GO:0003700">
    <property type="term" value="F:DNA-binding transcription factor activity"/>
    <property type="evidence" value="ECO:0007669"/>
    <property type="project" value="InterPro"/>
</dbReference>
<dbReference type="GO" id="GO:0042542">
    <property type="term" value="P:response to hydrogen peroxide"/>
    <property type="evidence" value="ECO:0007669"/>
    <property type="project" value="UniProtKB-ARBA"/>
</dbReference>
<sequence>MAKMGDWEQKNLIHELKLGMELAKQLQLHLNSPSSSREAREMLVQKIQDSYQKVLSMLSSSSSMVDHQTHNAGVGIGMSESPSSLNGSPRSEDSDRDLKDTEYRDATKKRNCMPRWTKQVRVNPGMGLEGPLDDGFSWRKYGQKDILGAKHPRGYYRCTHRNVQGCLATKQVQRSDEDPTIFDITYRGKHTCSQAPEILPQTRQPSENQEQNTNINIDPHHFYQQHQHQQTLQENKLPSQELLSTFRRDLKVITQDLDSHQTELQFPPFHFPSTSADQNRVISPPMVDSTATTFMESFSPSAFMPPSSASTSYFSASSSGVLHHHYNYGSPNQNLQIPEATGHHHIISAATSATNSPSIGINDFPFGNVEFDPNFTFDNPGFLH</sequence>
<dbReference type="SUPFAM" id="SSF118290">
    <property type="entry name" value="WRKY DNA-binding domain"/>
    <property type="match status" value="1"/>
</dbReference>
<comment type="similarity">
    <text evidence="6">Belongs to the WRKY group III family.</text>
</comment>
<comment type="subcellular location">
    <subcellularLocation>
        <location evidence="1">Nucleus</location>
    </subcellularLocation>
</comment>
<feature type="compositionally biased region" description="Basic and acidic residues" evidence="7">
    <location>
        <begin position="90"/>
        <end position="105"/>
    </location>
</feature>
<comment type="caution">
    <text evidence="9">The sequence shown here is derived from an EMBL/GenBank/DDBJ whole genome shotgun (WGS) entry which is preliminary data.</text>
</comment>
<dbReference type="PROSITE" id="PS50811">
    <property type="entry name" value="WRKY"/>
    <property type="match status" value="1"/>
</dbReference>
<evidence type="ECO:0000256" key="7">
    <source>
        <dbReference type="SAM" id="MobiDB-lite"/>
    </source>
</evidence>
<dbReference type="GO" id="GO:0005634">
    <property type="term" value="C:nucleus"/>
    <property type="evidence" value="ECO:0007669"/>
    <property type="project" value="UniProtKB-SubCell"/>
</dbReference>
<evidence type="ECO:0000256" key="4">
    <source>
        <dbReference type="ARBA" id="ARBA00023163"/>
    </source>
</evidence>
<dbReference type="InterPro" id="IPR036576">
    <property type="entry name" value="WRKY_dom_sf"/>
</dbReference>
<evidence type="ECO:0000259" key="8">
    <source>
        <dbReference type="PROSITE" id="PS50811"/>
    </source>
</evidence>
<dbReference type="OrthoDB" id="1888929at2759"/>
<dbReference type="InterPro" id="IPR003657">
    <property type="entry name" value="WRKY_dom"/>
</dbReference>
<dbReference type="Pfam" id="PF03106">
    <property type="entry name" value="WRKY"/>
    <property type="match status" value="1"/>
</dbReference>
<keyword evidence="4" id="KW-0804">Transcription</keyword>
<evidence type="ECO:0000256" key="1">
    <source>
        <dbReference type="ARBA" id="ARBA00004123"/>
    </source>
</evidence>
<reference evidence="9" key="1">
    <citation type="submission" date="2022-02" db="EMBL/GenBank/DDBJ databases">
        <authorList>
            <person name="Henning P.M."/>
            <person name="McCubbin A.G."/>
            <person name="Shore J.S."/>
        </authorList>
    </citation>
    <scope>NUCLEOTIDE SEQUENCE</scope>
    <source>
        <strain evidence="9">F60SS</strain>
        <tissue evidence="9">Leaves</tissue>
    </source>
</reference>
<gene>
    <name evidence="9" type="ORF">Tsubulata_027594</name>
</gene>
<dbReference type="PANTHER" id="PTHR32096">
    <property type="entry name" value="WRKY TRANSCRIPTION FACTOR 30-RELATED-RELATED"/>
    <property type="match status" value="1"/>
</dbReference>
<feature type="compositionally biased region" description="Polar residues" evidence="7">
    <location>
        <begin position="80"/>
        <end position="89"/>
    </location>
</feature>
<dbReference type="Proteomes" id="UP001141552">
    <property type="component" value="Unassembled WGS sequence"/>
</dbReference>
<proteinExistence type="inferred from homology"/>
<keyword evidence="2" id="KW-0805">Transcription regulation</keyword>
<keyword evidence="5" id="KW-0539">Nucleus</keyword>
<dbReference type="PANTHER" id="PTHR32096:SF115">
    <property type="entry name" value="WRKY TRANSCRIPTION FACTOR 30-RELATED"/>
    <property type="match status" value="1"/>
</dbReference>
<keyword evidence="3" id="KW-0238">DNA-binding</keyword>
<protein>
    <recommendedName>
        <fullName evidence="8">WRKY domain-containing protein</fullName>
    </recommendedName>
</protein>
<organism evidence="9 10">
    <name type="scientific">Turnera subulata</name>
    <dbReference type="NCBI Taxonomy" id="218843"/>
    <lineage>
        <taxon>Eukaryota</taxon>
        <taxon>Viridiplantae</taxon>
        <taxon>Streptophyta</taxon>
        <taxon>Embryophyta</taxon>
        <taxon>Tracheophyta</taxon>
        <taxon>Spermatophyta</taxon>
        <taxon>Magnoliopsida</taxon>
        <taxon>eudicotyledons</taxon>
        <taxon>Gunneridae</taxon>
        <taxon>Pentapetalae</taxon>
        <taxon>rosids</taxon>
        <taxon>fabids</taxon>
        <taxon>Malpighiales</taxon>
        <taxon>Passifloraceae</taxon>
        <taxon>Turnera</taxon>
    </lineage>
</organism>
<evidence type="ECO:0000313" key="10">
    <source>
        <dbReference type="Proteomes" id="UP001141552"/>
    </source>
</evidence>
<accession>A0A9Q0F703</accession>
<dbReference type="AlphaFoldDB" id="A0A9Q0F703"/>
<reference evidence="9" key="2">
    <citation type="journal article" date="2023" name="Plants (Basel)">
        <title>Annotation of the Turnera subulata (Passifloraceae) Draft Genome Reveals the S-Locus Evolved after the Divergence of Turneroideae from Passifloroideae in a Stepwise Manner.</title>
        <authorList>
            <person name="Henning P.M."/>
            <person name="Roalson E.H."/>
            <person name="Mir W."/>
            <person name="McCubbin A.G."/>
            <person name="Shore J.S."/>
        </authorList>
    </citation>
    <scope>NUCLEOTIDE SEQUENCE</scope>
    <source>
        <strain evidence="9">F60SS</strain>
    </source>
</reference>
<name>A0A9Q0F703_9ROSI</name>
<feature type="region of interest" description="Disordered" evidence="7">
    <location>
        <begin position="66"/>
        <end position="105"/>
    </location>
</feature>
<feature type="domain" description="WRKY" evidence="8">
    <location>
        <begin position="127"/>
        <end position="190"/>
    </location>
</feature>
<evidence type="ECO:0000256" key="6">
    <source>
        <dbReference type="ARBA" id="ARBA00060850"/>
    </source>
</evidence>
<dbReference type="Gene3D" id="2.20.25.80">
    <property type="entry name" value="WRKY domain"/>
    <property type="match status" value="1"/>
</dbReference>
<evidence type="ECO:0000256" key="5">
    <source>
        <dbReference type="ARBA" id="ARBA00023242"/>
    </source>
</evidence>
<evidence type="ECO:0000256" key="3">
    <source>
        <dbReference type="ARBA" id="ARBA00023125"/>
    </source>
</evidence>